<dbReference type="KEGG" id="cyp:PCC8801_0767"/>
<dbReference type="EMBL" id="CP001287">
    <property type="protein sequence ID" value="ACK64849.1"/>
    <property type="molecule type" value="Genomic_DNA"/>
</dbReference>
<dbReference type="Gene3D" id="2.30.30.40">
    <property type="entry name" value="SH3 Domains"/>
    <property type="match status" value="2"/>
</dbReference>
<dbReference type="Proteomes" id="UP000008204">
    <property type="component" value="Chromosome"/>
</dbReference>
<protein>
    <submittedName>
        <fullName evidence="2">CheW protein</fullName>
    </submittedName>
</protein>
<dbReference type="RefSeq" id="WP_012594125.1">
    <property type="nucleotide sequence ID" value="NC_011726.1"/>
</dbReference>
<name>B7JYH9_RIPO1</name>
<gene>
    <name evidence="2" type="ordered locus">PCC8801_0767</name>
</gene>
<dbReference type="InterPro" id="IPR039315">
    <property type="entry name" value="CheW"/>
</dbReference>
<dbReference type="GO" id="GO:0005829">
    <property type="term" value="C:cytosol"/>
    <property type="evidence" value="ECO:0007669"/>
    <property type="project" value="TreeGrafter"/>
</dbReference>
<evidence type="ECO:0000313" key="3">
    <source>
        <dbReference type="Proteomes" id="UP000008204"/>
    </source>
</evidence>
<sequence length="365" mass="41759">MNEIPETSYTIFTFNNLLYAVETIFIEQMFYLPELTPIPESPPDIIGVVNVRGEIIPIMDLNRRFGYRSSEEYQLSDSIIILRWATLQVGIIVNTIKQVINILPDEITSQLSYDQPLIKNEEKNFIDGIVSRENDLILLLNLENILRYIDSQSLQINKENLTEEKYNLYLQDDLGKPENESPLKSSVFCPNATIYERDILLQRAINLTKVTRQKKVTETKPIAVIILNNERFGVDLTLVRELTQIGKITTIPCTPAYIIGNMNFRGEILTLIDIKGFLSLPLQSLIPKSIIMIIEIQGVRLGITIDDVYDVILLNPKKILSNSTKFPSINENYLEGVVYDHNKMMPILNLPVLFSQEKLLLEEAV</sequence>
<dbReference type="PANTHER" id="PTHR22617:SF23">
    <property type="entry name" value="CHEMOTAXIS PROTEIN CHEW"/>
    <property type="match status" value="1"/>
</dbReference>
<feature type="domain" description="CheW-like" evidence="1">
    <location>
        <begin position="6"/>
        <end position="151"/>
    </location>
</feature>
<dbReference type="PROSITE" id="PS50851">
    <property type="entry name" value="CHEW"/>
    <property type="match status" value="2"/>
</dbReference>
<dbReference type="GO" id="GO:0006935">
    <property type="term" value="P:chemotaxis"/>
    <property type="evidence" value="ECO:0007669"/>
    <property type="project" value="InterPro"/>
</dbReference>
<keyword evidence="3" id="KW-1185">Reference proteome</keyword>
<reference evidence="3" key="1">
    <citation type="journal article" date="2011" name="MBio">
        <title>Novel metabolic attributes of the genus Cyanothece, comprising a group of unicellular nitrogen-fixing Cyanobacteria.</title>
        <authorList>
            <person name="Bandyopadhyay A."/>
            <person name="Elvitigala T."/>
            <person name="Welsh E."/>
            <person name="Stockel J."/>
            <person name="Liberton M."/>
            <person name="Min H."/>
            <person name="Sherman L.A."/>
            <person name="Pakrasi H.B."/>
        </authorList>
    </citation>
    <scope>NUCLEOTIDE SEQUENCE [LARGE SCALE GENOMIC DNA]</scope>
    <source>
        <strain evidence="3">PCC 8801</strain>
    </source>
</reference>
<dbReference type="HOGENOM" id="CLU_068402_0_0_3"/>
<dbReference type="InterPro" id="IPR002545">
    <property type="entry name" value="CheW-lke_dom"/>
</dbReference>
<dbReference type="AlphaFoldDB" id="B7JYH9"/>
<dbReference type="InterPro" id="IPR036061">
    <property type="entry name" value="CheW-like_dom_sf"/>
</dbReference>
<dbReference type="Pfam" id="PF01584">
    <property type="entry name" value="CheW"/>
    <property type="match status" value="2"/>
</dbReference>
<evidence type="ECO:0000313" key="2">
    <source>
        <dbReference type="EMBL" id="ACK64849.1"/>
    </source>
</evidence>
<dbReference type="SUPFAM" id="SSF50341">
    <property type="entry name" value="CheW-like"/>
    <property type="match status" value="2"/>
</dbReference>
<evidence type="ECO:0000259" key="1">
    <source>
        <dbReference type="PROSITE" id="PS50851"/>
    </source>
</evidence>
<dbReference type="Gene3D" id="2.40.50.180">
    <property type="entry name" value="CheA-289, Domain 4"/>
    <property type="match status" value="2"/>
</dbReference>
<dbReference type="STRING" id="41431.PCC8801_0767"/>
<dbReference type="GO" id="GO:0007165">
    <property type="term" value="P:signal transduction"/>
    <property type="evidence" value="ECO:0007669"/>
    <property type="project" value="InterPro"/>
</dbReference>
<accession>B7JYH9</accession>
<dbReference type="eggNOG" id="COG0835">
    <property type="taxonomic scope" value="Bacteria"/>
</dbReference>
<organism evidence="2 3">
    <name type="scientific">Rippkaea orientalis (strain PCC 8801 / RF-1)</name>
    <name type="common">Cyanothece sp. (strain PCC 8801)</name>
    <dbReference type="NCBI Taxonomy" id="41431"/>
    <lineage>
        <taxon>Bacteria</taxon>
        <taxon>Bacillati</taxon>
        <taxon>Cyanobacteriota</taxon>
        <taxon>Cyanophyceae</taxon>
        <taxon>Oscillatoriophycideae</taxon>
        <taxon>Chroococcales</taxon>
        <taxon>Aphanothecaceae</taxon>
        <taxon>Rippkaea</taxon>
        <taxon>Rippkaea orientalis</taxon>
    </lineage>
</organism>
<dbReference type="PANTHER" id="PTHR22617">
    <property type="entry name" value="CHEMOTAXIS SENSOR HISTIDINE KINASE-RELATED"/>
    <property type="match status" value="1"/>
</dbReference>
<feature type="domain" description="CheW-like" evidence="1">
    <location>
        <begin position="219"/>
        <end position="359"/>
    </location>
</feature>
<proteinExistence type="predicted"/>
<dbReference type="SMART" id="SM00260">
    <property type="entry name" value="CheW"/>
    <property type="match status" value="2"/>
</dbReference>
<dbReference type="OrthoDB" id="9794382at2"/>